<dbReference type="InterPro" id="IPR017907">
    <property type="entry name" value="Znf_RING_CS"/>
</dbReference>
<evidence type="ECO:0000256" key="13">
    <source>
        <dbReference type="ARBA" id="ARBA00022833"/>
    </source>
</evidence>
<evidence type="ECO:0000256" key="12">
    <source>
        <dbReference type="ARBA" id="ARBA00022786"/>
    </source>
</evidence>
<evidence type="ECO:0000313" key="20">
    <source>
        <dbReference type="EMBL" id="CAD7083072.1"/>
    </source>
</evidence>
<dbReference type="OrthoDB" id="6270329at2759"/>
<evidence type="ECO:0000256" key="9">
    <source>
        <dbReference type="ARBA" id="ARBA00022692"/>
    </source>
</evidence>
<dbReference type="Proteomes" id="UP000594454">
    <property type="component" value="Chromosome 2"/>
</dbReference>
<dbReference type="InterPro" id="IPR013083">
    <property type="entry name" value="Znf_RING/FYVE/PHD"/>
</dbReference>
<comment type="pathway">
    <text evidence="3">Protein modification; protein ubiquitination.</text>
</comment>
<protein>
    <recommendedName>
        <fullName evidence="5">RING-type E3 ubiquitin transferase</fullName>
        <ecNumber evidence="5">2.3.2.27</ecNumber>
    </recommendedName>
</protein>
<evidence type="ECO:0000256" key="7">
    <source>
        <dbReference type="ARBA" id="ARBA00022593"/>
    </source>
</evidence>
<gene>
    <name evidence="20" type="ORF">HERILL_LOCUS6056</name>
</gene>
<dbReference type="PROSITE" id="PS00518">
    <property type="entry name" value="ZF_RING_1"/>
    <property type="match status" value="1"/>
</dbReference>
<keyword evidence="11 18" id="KW-0863">Zinc-finger</keyword>
<keyword evidence="15" id="KW-1133">Transmembrane helix</keyword>
<dbReference type="InterPro" id="IPR025654">
    <property type="entry name" value="PEX2/10"/>
</dbReference>
<evidence type="ECO:0000256" key="1">
    <source>
        <dbReference type="ARBA" id="ARBA00000900"/>
    </source>
</evidence>
<dbReference type="PANTHER" id="PTHR23350:SF0">
    <property type="entry name" value="PEROXISOME BIOGENESIS FACTOR 10"/>
    <property type="match status" value="1"/>
</dbReference>
<dbReference type="InterPro" id="IPR006845">
    <property type="entry name" value="Pex_N"/>
</dbReference>
<dbReference type="GO" id="GO:0016558">
    <property type="term" value="P:protein import into peroxisome matrix"/>
    <property type="evidence" value="ECO:0007669"/>
    <property type="project" value="InterPro"/>
</dbReference>
<feature type="domain" description="RING-type" evidence="19">
    <location>
        <begin position="242"/>
        <end position="280"/>
    </location>
</feature>
<dbReference type="GO" id="GO:0061630">
    <property type="term" value="F:ubiquitin protein ligase activity"/>
    <property type="evidence" value="ECO:0007669"/>
    <property type="project" value="UniProtKB-EC"/>
</dbReference>
<keyword evidence="12" id="KW-0833">Ubl conjugation pathway</keyword>
<proteinExistence type="inferred from homology"/>
<dbReference type="Pfam" id="PF13920">
    <property type="entry name" value="zf-C3HC4_3"/>
    <property type="match status" value="1"/>
</dbReference>
<comment type="catalytic activity">
    <reaction evidence="1">
        <text>S-ubiquitinyl-[E2 ubiquitin-conjugating enzyme]-L-cysteine + [acceptor protein]-L-lysine = [E2 ubiquitin-conjugating enzyme]-L-cysteine + N(6)-ubiquitinyl-[acceptor protein]-L-lysine.</text>
        <dbReference type="EC" id="2.3.2.27"/>
    </reaction>
</comment>
<evidence type="ECO:0000259" key="19">
    <source>
        <dbReference type="PROSITE" id="PS50089"/>
    </source>
</evidence>
<dbReference type="FunCoup" id="A0A7R8ULK4">
    <property type="interactions" value="1561"/>
</dbReference>
<dbReference type="Gene3D" id="3.30.40.10">
    <property type="entry name" value="Zinc/RING finger domain, C3HC4 (zinc finger)"/>
    <property type="match status" value="1"/>
</dbReference>
<dbReference type="GO" id="GO:0005778">
    <property type="term" value="C:peroxisomal membrane"/>
    <property type="evidence" value="ECO:0007669"/>
    <property type="project" value="UniProtKB-SubCell"/>
</dbReference>
<evidence type="ECO:0000256" key="15">
    <source>
        <dbReference type="ARBA" id="ARBA00022989"/>
    </source>
</evidence>
<comment type="similarity">
    <text evidence="4">Belongs to the pex2/pex10/pex12 family.</text>
</comment>
<keyword evidence="21" id="KW-1185">Reference proteome</keyword>
<dbReference type="InParanoid" id="A0A7R8ULK4"/>
<dbReference type="InterPro" id="IPR001841">
    <property type="entry name" value="Znf_RING"/>
</dbReference>
<dbReference type="SUPFAM" id="SSF57850">
    <property type="entry name" value="RING/U-box"/>
    <property type="match status" value="1"/>
</dbReference>
<sequence length="295" mass="33967">MSLFHGRARQPEIIRTVQKDLRFSDELGSDFSDILRLAGSRNWIRYNHLCKLLAEIAYHGFASLNHLQTLGEEYTGIIQVDSKFISLPSKLLQLTSIILEFGGDLLYLKILNQFENNISQNEEILPEAKEKLLKFISFMRAAAPYIKGLHKSLFYLGSTKYQLSKRLTGINYVLIRHWIQPGYSLYGYKVLGIVTVLQLFVSSTFNIYEAVTKAKAKQEMIQKKTFSRDRDTTSESSNASPCSLCLEPRQDTSLTTCGHLFCWDCIIDWLDEREECPICREKLKKSNVVQLQNYI</sequence>
<dbReference type="EC" id="2.3.2.27" evidence="5"/>
<keyword evidence="9" id="KW-0812">Transmembrane</keyword>
<evidence type="ECO:0000256" key="5">
    <source>
        <dbReference type="ARBA" id="ARBA00012483"/>
    </source>
</evidence>
<evidence type="ECO:0000313" key="21">
    <source>
        <dbReference type="Proteomes" id="UP000594454"/>
    </source>
</evidence>
<evidence type="ECO:0000256" key="2">
    <source>
        <dbReference type="ARBA" id="ARBA00004585"/>
    </source>
</evidence>
<reference evidence="20 21" key="1">
    <citation type="submission" date="2020-11" db="EMBL/GenBank/DDBJ databases">
        <authorList>
            <person name="Wallbank WR R."/>
            <person name="Pardo Diaz C."/>
            <person name="Kozak K."/>
            <person name="Martin S."/>
            <person name="Jiggins C."/>
            <person name="Moest M."/>
            <person name="Warren A I."/>
            <person name="Generalovic N T."/>
            <person name="Byers J.R.P. K."/>
            <person name="Montejo-Kovacevich G."/>
            <person name="Yen C E."/>
        </authorList>
    </citation>
    <scope>NUCLEOTIDE SEQUENCE [LARGE SCALE GENOMIC DNA]</scope>
</reference>
<evidence type="ECO:0000256" key="3">
    <source>
        <dbReference type="ARBA" id="ARBA00004906"/>
    </source>
</evidence>
<dbReference type="AlphaFoldDB" id="A0A7R8ULK4"/>
<keyword evidence="6" id="KW-0813">Transport</keyword>
<evidence type="ECO:0000256" key="18">
    <source>
        <dbReference type="PROSITE-ProRule" id="PRU00175"/>
    </source>
</evidence>
<name>A0A7R8ULK4_HERIL</name>
<dbReference type="PANTHER" id="PTHR23350">
    <property type="entry name" value="PEROXISOME ASSEMBLY PROTEIN 10"/>
    <property type="match status" value="1"/>
</dbReference>
<keyword evidence="10" id="KW-0479">Metal-binding</keyword>
<dbReference type="Pfam" id="PF04757">
    <property type="entry name" value="Pex2_Pex12"/>
    <property type="match status" value="1"/>
</dbReference>
<evidence type="ECO:0000256" key="4">
    <source>
        <dbReference type="ARBA" id="ARBA00008704"/>
    </source>
</evidence>
<evidence type="ECO:0000256" key="17">
    <source>
        <dbReference type="ARBA" id="ARBA00023140"/>
    </source>
</evidence>
<evidence type="ECO:0000256" key="8">
    <source>
        <dbReference type="ARBA" id="ARBA00022679"/>
    </source>
</evidence>
<keyword evidence="8" id="KW-0808">Transferase</keyword>
<evidence type="ECO:0000256" key="16">
    <source>
        <dbReference type="ARBA" id="ARBA00023136"/>
    </source>
</evidence>
<dbReference type="SMART" id="SM00184">
    <property type="entry name" value="RING"/>
    <property type="match status" value="1"/>
</dbReference>
<keyword evidence="14" id="KW-0653">Protein transport</keyword>
<dbReference type="CDD" id="cd16527">
    <property type="entry name" value="RING-HC_PEX10"/>
    <property type="match status" value="1"/>
</dbReference>
<keyword evidence="13" id="KW-0862">Zinc</keyword>
<evidence type="ECO:0000256" key="14">
    <source>
        <dbReference type="ARBA" id="ARBA00022927"/>
    </source>
</evidence>
<evidence type="ECO:0000256" key="10">
    <source>
        <dbReference type="ARBA" id="ARBA00022723"/>
    </source>
</evidence>
<evidence type="ECO:0000256" key="11">
    <source>
        <dbReference type="ARBA" id="ARBA00022771"/>
    </source>
</evidence>
<dbReference type="OMA" id="YCDVVQL"/>
<keyword evidence="17" id="KW-0576">Peroxisome</keyword>
<comment type="subcellular location">
    <subcellularLocation>
        <location evidence="2">Peroxisome membrane</location>
        <topology evidence="2">Multi-pass membrane protein</topology>
    </subcellularLocation>
</comment>
<accession>A0A7R8ULK4</accession>
<keyword evidence="7" id="KW-0962">Peroxisome biogenesis</keyword>
<dbReference type="GO" id="GO:0008270">
    <property type="term" value="F:zinc ion binding"/>
    <property type="evidence" value="ECO:0007669"/>
    <property type="project" value="UniProtKB-KW"/>
</dbReference>
<organism evidence="20 21">
    <name type="scientific">Hermetia illucens</name>
    <name type="common">Black soldier fly</name>
    <dbReference type="NCBI Taxonomy" id="343691"/>
    <lineage>
        <taxon>Eukaryota</taxon>
        <taxon>Metazoa</taxon>
        <taxon>Ecdysozoa</taxon>
        <taxon>Arthropoda</taxon>
        <taxon>Hexapoda</taxon>
        <taxon>Insecta</taxon>
        <taxon>Pterygota</taxon>
        <taxon>Neoptera</taxon>
        <taxon>Endopterygota</taxon>
        <taxon>Diptera</taxon>
        <taxon>Brachycera</taxon>
        <taxon>Stratiomyomorpha</taxon>
        <taxon>Stratiomyidae</taxon>
        <taxon>Hermetiinae</taxon>
        <taxon>Hermetia</taxon>
    </lineage>
</organism>
<dbReference type="EMBL" id="LR899010">
    <property type="protein sequence ID" value="CAD7083072.1"/>
    <property type="molecule type" value="Genomic_DNA"/>
</dbReference>
<dbReference type="PROSITE" id="PS50089">
    <property type="entry name" value="ZF_RING_2"/>
    <property type="match status" value="1"/>
</dbReference>
<keyword evidence="16" id="KW-0472">Membrane</keyword>
<evidence type="ECO:0000256" key="6">
    <source>
        <dbReference type="ARBA" id="ARBA00022448"/>
    </source>
</evidence>